<reference evidence="2 3" key="1">
    <citation type="submission" date="2018-06" db="EMBL/GenBank/DDBJ databases">
        <title>Freshwater and sediment microbial communities from various areas in North America, analyzing microbe dynamics in response to fracking.</title>
        <authorList>
            <person name="Lamendella R."/>
        </authorList>
    </citation>
    <scope>NUCLEOTIDE SEQUENCE [LARGE SCALE GENOMIC DNA]</scope>
    <source>
        <strain evidence="2 3">3b_TX</strain>
    </source>
</reference>
<comment type="caution">
    <text evidence="2">The sequence shown here is derived from an EMBL/GenBank/DDBJ whole genome shotgun (WGS) entry which is preliminary data.</text>
</comment>
<organism evidence="2 3">
    <name type="scientific">Brevibacterium celere</name>
    <dbReference type="NCBI Taxonomy" id="225845"/>
    <lineage>
        <taxon>Bacteria</taxon>
        <taxon>Bacillati</taxon>
        <taxon>Actinomycetota</taxon>
        <taxon>Actinomycetes</taxon>
        <taxon>Micrococcales</taxon>
        <taxon>Brevibacteriaceae</taxon>
        <taxon>Brevibacterium</taxon>
    </lineage>
</organism>
<keyword evidence="2" id="KW-0418">Kinase</keyword>
<dbReference type="AlphaFoldDB" id="A0A366IJN8"/>
<dbReference type="Proteomes" id="UP000253509">
    <property type="component" value="Unassembled WGS sequence"/>
</dbReference>
<feature type="domain" description="Histidine kinase/HSP90-like ATPase" evidence="1">
    <location>
        <begin position="34"/>
        <end position="129"/>
    </location>
</feature>
<dbReference type="InterPro" id="IPR003594">
    <property type="entry name" value="HATPase_dom"/>
</dbReference>
<keyword evidence="3" id="KW-1185">Reference proteome</keyword>
<dbReference type="SUPFAM" id="SSF55874">
    <property type="entry name" value="ATPase domain of HSP90 chaperone/DNA topoisomerase II/histidine kinase"/>
    <property type="match status" value="1"/>
</dbReference>
<dbReference type="RefSeq" id="WP_181778667.1">
    <property type="nucleotide sequence ID" value="NZ_QNSB01000004.1"/>
</dbReference>
<dbReference type="Pfam" id="PF13581">
    <property type="entry name" value="HATPase_c_2"/>
    <property type="match status" value="1"/>
</dbReference>
<accession>A0A366IJN8</accession>
<dbReference type="CDD" id="cd16936">
    <property type="entry name" value="HATPase_RsbW-like"/>
    <property type="match status" value="1"/>
</dbReference>
<keyword evidence="2" id="KW-0808">Transferase</keyword>
<sequence>MGNDGTVLARGTATLEFVDSVLDELDVLWAGAGTFVGVEDRTLFTLALTEVLTNIAQHSPAPEAVRVSVDIAIDAEVVRASVIDTAPPIDIPWDRISLPAAGAESGRGLAMAREALDTLEHRSSPNGNQWALARLLRRS</sequence>
<dbReference type="EMBL" id="QNSB01000004">
    <property type="protein sequence ID" value="RBP72344.1"/>
    <property type="molecule type" value="Genomic_DNA"/>
</dbReference>
<name>A0A366IJN8_9MICO</name>
<dbReference type="InterPro" id="IPR036890">
    <property type="entry name" value="HATPase_C_sf"/>
</dbReference>
<dbReference type="GO" id="GO:0016301">
    <property type="term" value="F:kinase activity"/>
    <property type="evidence" value="ECO:0007669"/>
    <property type="project" value="UniProtKB-KW"/>
</dbReference>
<evidence type="ECO:0000313" key="3">
    <source>
        <dbReference type="Proteomes" id="UP000253509"/>
    </source>
</evidence>
<evidence type="ECO:0000313" key="2">
    <source>
        <dbReference type="EMBL" id="RBP72344.1"/>
    </source>
</evidence>
<gene>
    <name evidence="2" type="ORF">DFO65_104302</name>
</gene>
<evidence type="ECO:0000259" key="1">
    <source>
        <dbReference type="Pfam" id="PF13581"/>
    </source>
</evidence>
<proteinExistence type="predicted"/>
<protein>
    <submittedName>
        <fullName evidence="2">Serine/threonine-protein kinase RsbW</fullName>
    </submittedName>
</protein>
<dbReference type="Gene3D" id="3.30.565.10">
    <property type="entry name" value="Histidine kinase-like ATPase, C-terminal domain"/>
    <property type="match status" value="1"/>
</dbReference>